<evidence type="ECO:0000313" key="1">
    <source>
        <dbReference type="EMBL" id="SOD61636.1"/>
    </source>
</evidence>
<accession>A0A286DSI5</accession>
<dbReference type="Proteomes" id="UP000219271">
    <property type="component" value="Unassembled WGS sequence"/>
</dbReference>
<dbReference type="AlphaFoldDB" id="A0A286DSI5"/>
<keyword evidence="2" id="KW-1185">Reference proteome</keyword>
<gene>
    <name evidence="1" type="ORF">SAMN06273570_5221</name>
</gene>
<name>A0A286DSI5_9GAMM</name>
<reference evidence="2" key="1">
    <citation type="submission" date="2017-09" db="EMBL/GenBank/DDBJ databases">
        <authorList>
            <person name="Varghese N."/>
            <person name="Submissions S."/>
        </authorList>
    </citation>
    <scope>NUCLEOTIDE SEQUENCE [LARGE SCALE GENOMIC DNA]</scope>
    <source>
        <strain evidence="2">JKS000234</strain>
    </source>
</reference>
<protein>
    <submittedName>
        <fullName evidence="1">Uncharacterized protein</fullName>
    </submittedName>
</protein>
<evidence type="ECO:0000313" key="2">
    <source>
        <dbReference type="Proteomes" id="UP000219271"/>
    </source>
</evidence>
<dbReference type="EMBL" id="OCMY01000005">
    <property type="protein sequence ID" value="SOD61636.1"/>
    <property type="molecule type" value="Genomic_DNA"/>
</dbReference>
<sequence>MTSQTRKSYTSPLYGFSEYPLTLAAGHDRACSRMTEEAKRHPDLYFLLTLGCYPQKGVMHIVHRTKF</sequence>
<organism evidence="1 2">
    <name type="scientific">Candidatus Pantoea floridensis</name>
    <dbReference type="NCBI Taxonomy" id="1938870"/>
    <lineage>
        <taxon>Bacteria</taxon>
        <taxon>Pseudomonadati</taxon>
        <taxon>Pseudomonadota</taxon>
        <taxon>Gammaproteobacteria</taxon>
        <taxon>Enterobacterales</taxon>
        <taxon>Erwiniaceae</taxon>
        <taxon>Pantoea</taxon>
    </lineage>
</organism>
<proteinExistence type="predicted"/>